<dbReference type="AlphaFoldDB" id="A0A0T5YUB0"/>
<dbReference type="InterPro" id="IPR021133">
    <property type="entry name" value="HEAT_type_2"/>
</dbReference>
<proteinExistence type="predicted"/>
<dbReference type="SUPFAM" id="SSF52833">
    <property type="entry name" value="Thioredoxin-like"/>
    <property type="match status" value="1"/>
</dbReference>
<evidence type="ECO:0000313" key="2">
    <source>
        <dbReference type="EMBL" id="KRT59000.1"/>
    </source>
</evidence>
<dbReference type="SUPFAM" id="SSF48371">
    <property type="entry name" value="ARM repeat"/>
    <property type="match status" value="1"/>
</dbReference>
<dbReference type="InterPro" id="IPR036249">
    <property type="entry name" value="Thioredoxin-like_sf"/>
</dbReference>
<gene>
    <name evidence="1" type="ORF">Ga0074115_10321</name>
    <name evidence="2" type="ORF">Ga0076813_14624</name>
</gene>
<dbReference type="EMBL" id="LDXT01000093">
    <property type="protein sequence ID" value="KRT54124.1"/>
    <property type="molecule type" value="Genomic_DNA"/>
</dbReference>
<dbReference type="InterPro" id="IPR011989">
    <property type="entry name" value="ARM-like"/>
</dbReference>
<evidence type="ECO:0000313" key="3">
    <source>
        <dbReference type="Proteomes" id="UP000051634"/>
    </source>
</evidence>
<comment type="caution">
    <text evidence="1">The sequence shown here is derived from an EMBL/GenBank/DDBJ whole genome shotgun (WGS) entry which is preliminary data.</text>
</comment>
<reference evidence="1 3" key="1">
    <citation type="submission" date="2015-11" db="EMBL/GenBank/DDBJ databases">
        <title>The genome of Candidatus Endoriftia persephone in Ridgeia piscesae and population structure of the North Eastern Pacific vestimentiferan symbionts.</title>
        <authorList>
            <person name="Perez M."/>
            <person name="Juniper K.S."/>
        </authorList>
    </citation>
    <scope>NUCLEOTIDE SEQUENCE [LARGE SCALE GENOMIC DNA]</scope>
    <source>
        <strain evidence="2">Ind10</strain>
        <strain evidence="1">Ind11</strain>
    </source>
</reference>
<sequence length="211" mass="23106">MARSAPDALLLIAPGCAHCPSVLQGLSALVKEGKLGRLEVVNIVEHPEVAQQVGTRSVPWTRIGPFELEGNQSQGELERWTGHAANDTGIADYFSHLLETQRPHRVTEMVHAEPQQLNSLLALLESEELPMAARIGIGVVMEELQGEPILRHALPTLLRLSESQHANLRADAAHYLGLCGTNAARPRLQELLEDEHPDVREIAADSLQEIN</sequence>
<dbReference type="Gene3D" id="1.25.10.10">
    <property type="entry name" value="Leucine-rich Repeat Variant"/>
    <property type="match status" value="1"/>
</dbReference>
<name>A0A0T5YUB0_9GAMM</name>
<keyword evidence="3" id="KW-1185">Reference proteome</keyword>
<dbReference type="Pfam" id="PF13646">
    <property type="entry name" value="HEAT_2"/>
    <property type="match status" value="1"/>
</dbReference>
<dbReference type="Proteomes" id="UP000051276">
    <property type="component" value="Unassembled WGS sequence"/>
</dbReference>
<organism evidence="1 3">
    <name type="scientific">endosymbiont of Ridgeia piscesae</name>
    <dbReference type="NCBI Taxonomy" id="54398"/>
    <lineage>
        <taxon>Bacteria</taxon>
        <taxon>Pseudomonadati</taxon>
        <taxon>Pseudomonadota</taxon>
        <taxon>Gammaproteobacteria</taxon>
        <taxon>sulfur-oxidizing symbionts</taxon>
    </lineage>
</organism>
<dbReference type="EMBL" id="LMXI01000232">
    <property type="protein sequence ID" value="KRT59000.1"/>
    <property type="molecule type" value="Genomic_DNA"/>
</dbReference>
<protein>
    <submittedName>
        <fullName evidence="1 2">HEAT repeat</fullName>
    </submittedName>
</protein>
<evidence type="ECO:0000313" key="1">
    <source>
        <dbReference type="EMBL" id="KRT54124.1"/>
    </source>
</evidence>
<dbReference type="OrthoDB" id="8560116at2"/>
<dbReference type="RefSeq" id="WP_057955037.1">
    <property type="nucleotide sequence ID" value="NZ_KQ556867.1"/>
</dbReference>
<dbReference type="InterPro" id="IPR016024">
    <property type="entry name" value="ARM-type_fold"/>
</dbReference>
<dbReference type="Gene3D" id="3.40.30.10">
    <property type="entry name" value="Glutaredoxin"/>
    <property type="match status" value="1"/>
</dbReference>
<dbReference type="Proteomes" id="UP000051634">
    <property type="component" value="Unassembled WGS sequence"/>
</dbReference>
<dbReference type="PROSITE" id="PS50077">
    <property type="entry name" value="HEAT_REPEAT"/>
    <property type="match status" value="1"/>
</dbReference>
<accession>A0A0T5YUB0</accession>
<dbReference type="STRING" id="54398.Ga0074115_10321"/>